<dbReference type="AlphaFoldDB" id="A0A1I7WAP9"/>
<accession>A0A1I7WAP9</accession>
<sequence length="78" mass="9483">MVRQLLKIKVCLEFFSFPSSNLIYLRIQMYFLFIISEFQCNTLFTFQIENIKVTYDLPEVLKKIEDNSTRRMVNIFIF</sequence>
<dbReference type="WBParaSite" id="Hba_01741">
    <property type="protein sequence ID" value="Hba_01741"/>
    <property type="gene ID" value="Hba_01741"/>
</dbReference>
<dbReference type="Proteomes" id="UP000095283">
    <property type="component" value="Unplaced"/>
</dbReference>
<reference evidence="2" key="1">
    <citation type="submission" date="2016-11" db="UniProtKB">
        <authorList>
            <consortium name="WormBaseParasite"/>
        </authorList>
    </citation>
    <scope>IDENTIFICATION</scope>
</reference>
<proteinExistence type="predicted"/>
<name>A0A1I7WAP9_HETBA</name>
<organism evidence="1 2">
    <name type="scientific">Heterorhabditis bacteriophora</name>
    <name type="common">Entomopathogenic nematode worm</name>
    <dbReference type="NCBI Taxonomy" id="37862"/>
    <lineage>
        <taxon>Eukaryota</taxon>
        <taxon>Metazoa</taxon>
        <taxon>Ecdysozoa</taxon>
        <taxon>Nematoda</taxon>
        <taxon>Chromadorea</taxon>
        <taxon>Rhabditida</taxon>
        <taxon>Rhabditina</taxon>
        <taxon>Rhabditomorpha</taxon>
        <taxon>Strongyloidea</taxon>
        <taxon>Heterorhabditidae</taxon>
        <taxon>Heterorhabditis</taxon>
    </lineage>
</organism>
<evidence type="ECO:0000313" key="2">
    <source>
        <dbReference type="WBParaSite" id="Hba_01741"/>
    </source>
</evidence>
<keyword evidence="1" id="KW-1185">Reference proteome</keyword>
<protein>
    <submittedName>
        <fullName evidence="2">Uncharacterized protein</fullName>
    </submittedName>
</protein>
<evidence type="ECO:0000313" key="1">
    <source>
        <dbReference type="Proteomes" id="UP000095283"/>
    </source>
</evidence>